<evidence type="ECO:0000313" key="1">
    <source>
        <dbReference type="EMBL" id="KAJ1162832.1"/>
    </source>
</evidence>
<keyword evidence="2" id="KW-1185">Reference proteome</keyword>
<dbReference type="AlphaFoldDB" id="A0AAV7SF77"/>
<evidence type="ECO:0000313" key="2">
    <source>
        <dbReference type="Proteomes" id="UP001066276"/>
    </source>
</evidence>
<organism evidence="1 2">
    <name type="scientific">Pleurodeles waltl</name>
    <name type="common">Iberian ribbed newt</name>
    <dbReference type="NCBI Taxonomy" id="8319"/>
    <lineage>
        <taxon>Eukaryota</taxon>
        <taxon>Metazoa</taxon>
        <taxon>Chordata</taxon>
        <taxon>Craniata</taxon>
        <taxon>Vertebrata</taxon>
        <taxon>Euteleostomi</taxon>
        <taxon>Amphibia</taxon>
        <taxon>Batrachia</taxon>
        <taxon>Caudata</taxon>
        <taxon>Salamandroidea</taxon>
        <taxon>Salamandridae</taxon>
        <taxon>Pleurodelinae</taxon>
        <taxon>Pleurodeles</taxon>
    </lineage>
</organism>
<proteinExistence type="predicted"/>
<dbReference type="EMBL" id="JANPWB010000008">
    <property type="protein sequence ID" value="KAJ1162832.1"/>
    <property type="molecule type" value="Genomic_DNA"/>
</dbReference>
<gene>
    <name evidence="1" type="ORF">NDU88_003297</name>
</gene>
<reference evidence="1" key="1">
    <citation type="journal article" date="2022" name="bioRxiv">
        <title>Sequencing and chromosome-scale assembly of the giantPleurodeles waltlgenome.</title>
        <authorList>
            <person name="Brown T."/>
            <person name="Elewa A."/>
            <person name="Iarovenko S."/>
            <person name="Subramanian E."/>
            <person name="Araus A.J."/>
            <person name="Petzold A."/>
            <person name="Susuki M."/>
            <person name="Suzuki K.-i.T."/>
            <person name="Hayashi T."/>
            <person name="Toyoda A."/>
            <person name="Oliveira C."/>
            <person name="Osipova E."/>
            <person name="Leigh N.D."/>
            <person name="Simon A."/>
            <person name="Yun M.H."/>
        </authorList>
    </citation>
    <scope>NUCLEOTIDE SEQUENCE</scope>
    <source>
        <strain evidence="1">20211129_DDA</strain>
        <tissue evidence="1">Liver</tissue>
    </source>
</reference>
<name>A0AAV7SF77_PLEWA</name>
<accession>A0AAV7SF77</accession>
<sequence length="180" mass="20060">MRFGWPCGPVNAADRARSPGPRVATLPVLAIGHRACLRSHDTASQGHPSMHIFTARQRNTCEFNLGCTALQQQAEDVVNLDVKKKGAILDRIISNSRYQKTYDPIPVDWSDHMQIPFTLSCSYTKTYGQPKKEKIGFKGTSNLDTEAMDNMAFPTLIAITPHLDINKAHQQVQVLHGITY</sequence>
<protein>
    <submittedName>
        <fullName evidence="1">Uncharacterized protein</fullName>
    </submittedName>
</protein>
<comment type="caution">
    <text evidence="1">The sequence shown here is derived from an EMBL/GenBank/DDBJ whole genome shotgun (WGS) entry which is preliminary data.</text>
</comment>
<dbReference type="Proteomes" id="UP001066276">
    <property type="component" value="Chromosome 4_2"/>
</dbReference>